<dbReference type="KEGG" id="gtt:GUITHDRAFT_117084"/>
<dbReference type="Gene3D" id="3.40.50.2000">
    <property type="entry name" value="Glycogen Phosphorylase B"/>
    <property type="match status" value="1"/>
</dbReference>
<accession>L1IKM2</accession>
<reference evidence="8" key="2">
    <citation type="submission" date="2012-11" db="EMBL/GenBank/DDBJ databases">
        <authorList>
            <person name="Kuo A."/>
            <person name="Curtis B.A."/>
            <person name="Tanifuji G."/>
            <person name="Burki F."/>
            <person name="Gruber A."/>
            <person name="Irimia M."/>
            <person name="Maruyama S."/>
            <person name="Arias M.C."/>
            <person name="Ball S.G."/>
            <person name="Gile G.H."/>
            <person name="Hirakawa Y."/>
            <person name="Hopkins J.F."/>
            <person name="Rensing S.A."/>
            <person name="Schmutz J."/>
            <person name="Symeonidi A."/>
            <person name="Elias M."/>
            <person name="Eveleigh R.J."/>
            <person name="Herman E.K."/>
            <person name="Klute M.J."/>
            <person name="Nakayama T."/>
            <person name="Obornik M."/>
            <person name="Reyes-Prieto A."/>
            <person name="Armbrust E.V."/>
            <person name="Aves S.J."/>
            <person name="Beiko R.G."/>
            <person name="Coutinho P."/>
            <person name="Dacks J.B."/>
            <person name="Durnford D.G."/>
            <person name="Fast N.M."/>
            <person name="Green B.R."/>
            <person name="Grisdale C."/>
            <person name="Hempe F."/>
            <person name="Henrissat B."/>
            <person name="Hoppner M.P."/>
            <person name="Ishida K.-I."/>
            <person name="Kim E."/>
            <person name="Koreny L."/>
            <person name="Kroth P.G."/>
            <person name="Liu Y."/>
            <person name="Malik S.-B."/>
            <person name="Maier U.G."/>
            <person name="McRose D."/>
            <person name="Mock T."/>
            <person name="Neilson J.A."/>
            <person name="Onodera N.T."/>
            <person name="Poole A.M."/>
            <person name="Pritham E.J."/>
            <person name="Richards T.A."/>
            <person name="Rocap G."/>
            <person name="Roy S.W."/>
            <person name="Sarai C."/>
            <person name="Schaack S."/>
            <person name="Shirato S."/>
            <person name="Slamovits C.H."/>
            <person name="Spencer D.F."/>
            <person name="Suzuki S."/>
            <person name="Worden A.Z."/>
            <person name="Zauner S."/>
            <person name="Barry K."/>
            <person name="Bell C."/>
            <person name="Bharti A.K."/>
            <person name="Crow J.A."/>
            <person name="Grimwood J."/>
            <person name="Kramer R."/>
            <person name="Lindquist E."/>
            <person name="Lucas S."/>
            <person name="Salamov A."/>
            <person name="McFadden G.I."/>
            <person name="Lane C.E."/>
            <person name="Keeling P.J."/>
            <person name="Gray M.W."/>
            <person name="Grigoriev I.V."/>
            <person name="Archibald J.M."/>
        </authorList>
    </citation>
    <scope>NUCLEOTIDE SEQUENCE</scope>
    <source>
        <strain evidence="8">CCMP2712</strain>
    </source>
</reference>
<dbReference type="EMBL" id="JH993068">
    <property type="protein sequence ID" value="EKX36788.1"/>
    <property type="molecule type" value="Genomic_DNA"/>
</dbReference>
<evidence type="ECO:0000313" key="6">
    <source>
        <dbReference type="EMBL" id="EKX36788.1"/>
    </source>
</evidence>
<dbReference type="eggNOG" id="KOG4626">
    <property type="taxonomic scope" value="Eukaryota"/>
</dbReference>
<name>L1IKM2_GUITC</name>
<keyword evidence="4" id="KW-0802">TPR repeat</keyword>
<evidence type="ECO:0000256" key="2">
    <source>
        <dbReference type="ARBA" id="ARBA00022679"/>
    </source>
</evidence>
<dbReference type="Proteomes" id="UP000011087">
    <property type="component" value="Unassembled WGS sequence"/>
</dbReference>
<reference evidence="7" key="3">
    <citation type="submission" date="2016-03" db="UniProtKB">
        <authorList>
            <consortium name="EnsemblProtists"/>
        </authorList>
    </citation>
    <scope>IDENTIFICATION</scope>
</reference>
<evidence type="ECO:0000256" key="1">
    <source>
        <dbReference type="ARBA" id="ARBA00004922"/>
    </source>
</evidence>
<keyword evidence="2" id="KW-0808">Transferase</keyword>
<dbReference type="GeneID" id="17293494"/>
<proteinExistence type="predicted"/>
<dbReference type="GO" id="GO:0006493">
    <property type="term" value="P:protein O-linked glycosylation"/>
    <property type="evidence" value="ECO:0007669"/>
    <property type="project" value="TreeGrafter"/>
</dbReference>
<dbReference type="GO" id="GO:0016757">
    <property type="term" value="F:glycosyltransferase activity"/>
    <property type="evidence" value="ECO:0007669"/>
    <property type="project" value="TreeGrafter"/>
</dbReference>
<evidence type="ECO:0000313" key="8">
    <source>
        <dbReference type="Proteomes" id="UP000011087"/>
    </source>
</evidence>
<organism evidence="6">
    <name type="scientific">Guillardia theta (strain CCMP2712)</name>
    <name type="common">Cryptophyte</name>
    <dbReference type="NCBI Taxonomy" id="905079"/>
    <lineage>
        <taxon>Eukaryota</taxon>
        <taxon>Cryptophyceae</taxon>
        <taxon>Pyrenomonadales</taxon>
        <taxon>Geminigeraceae</taxon>
        <taxon>Guillardia</taxon>
    </lineage>
</organism>
<dbReference type="HOGENOM" id="CLU_1470857_0_0_1"/>
<keyword evidence="3" id="KW-0677">Repeat</keyword>
<dbReference type="AlphaFoldDB" id="L1IKM2"/>
<dbReference type="RefSeq" id="XP_005823768.1">
    <property type="nucleotide sequence ID" value="XM_005823711.1"/>
</dbReference>
<sequence>MIIITTTTITIIIIITTTTTITIIVDIIVDIVVDIISIINININININKISNNVLHACPGLEDTTLFNAQTTAADMLWAGVPIVTWPSTRWVGRVSASLGEACEGGVFVADSAREYTSLALAVMRRSRKIRRRLISNKQNCEMFDGRLWRIRFERSLTTSWDVLMQSSSSKSINSRLPHIIAAS</sequence>
<dbReference type="STRING" id="905079.L1IKM2"/>
<gene>
    <name evidence="6" type="ORF">GUITHDRAFT_117084</name>
</gene>
<evidence type="ECO:0000313" key="7">
    <source>
        <dbReference type="EnsemblProtists" id="EKX36788"/>
    </source>
</evidence>
<keyword evidence="8" id="KW-1185">Reference proteome</keyword>
<evidence type="ECO:0000256" key="3">
    <source>
        <dbReference type="ARBA" id="ARBA00022737"/>
    </source>
</evidence>
<dbReference type="PaxDb" id="55529-EKX36788"/>
<evidence type="ECO:0000259" key="5">
    <source>
        <dbReference type="Pfam" id="PF13844"/>
    </source>
</evidence>
<dbReference type="PANTHER" id="PTHR44998:SF1">
    <property type="entry name" value="UDP-N-ACETYLGLUCOSAMINE--PEPTIDE N-ACETYLGLUCOSAMINYLTRANSFERASE 110 KDA SUBUNIT"/>
    <property type="match status" value="1"/>
</dbReference>
<dbReference type="PANTHER" id="PTHR44998">
    <property type="match status" value="1"/>
</dbReference>
<dbReference type="Pfam" id="PF13844">
    <property type="entry name" value="Glyco_transf_41"/>
    <property type="match status" value="1"/>
</dbReference>
<comment type="pathway">
    <text evidence="1">Protein modification; protein glycosylation.</text>
</comment>
<reference evidence="6 8" key="1">
    <citation type="journal article" date="2012" name="Nature">
        <title>Algal genomes reveal evolutionary mosaicism and the fate of nucleomorphs.</title>
        <authorList>
            <consortium name="DOE Joint Genome Institute"/>
            <person name="Curtis B.A."/>
            <person name="Tanifuji G."/>
            <person name="Burki F."/>
            <person name="Gruber A."/>
            <person name="Irimia M."/>
            <person name="Maruyama S."/>
            <person name="Arias M.C."/>
            <person name="Ball S.G."/>
            <person name="Gile G.H."/>
            <person name="Hirakawa Y."/>
            <person name="Hopkins J.F."/>
            <person name="Kuo A."/>
            <person name="Rensing S.A."/>
            <person name="Schmutz J."/>
            <person name="Symeonidi A."/>
            <person name="Elias M."/>
            <person name="Eveleigh R.J."/>
            <person name="Herman E.K."/>
            <person name="Klute M.J."/>
            <person name="Nakayama T."/>
            <person name="Obornik M."/>
            <person name="Reyes-Prieto A."/>
            <person name="Armbrust E.V."/>
            <person name="Aves S.J."/>
            <person name="Beiko R.G."/>
            <person name="Coutinho P."/>
            <person name="Dacks J.B."/>
            <person name="Durnford D.G."/>
            <person name="Fast N.M."/>
            <person name="Green B.R."/>
            <person name="Grisdale C.J."/>
            <person name="Hempel F."/>
            <person name="Henrissat B."/>
            <person name="Hoppner M.P."/>
            <person name="Ishida K."/>
            <person name="Kim E."/>
            <person name="Koreny L."/>
            <person name="Kroth P.G."/>
            <person name="Liu Y."/>
            <person name="Malik S.B."/>
            <person name="Maier U.G."/>
            <person name="McRose D."/>
            <person name="Mock T."/>
            <person name="Neilson J.A."/>
            <person name="Onodera N.T."/>
            <person name="Poole A.M."/>
            <person name="Pritham E.J."/>
            <person name="Richards T.A."/>
            <person name="Rocap G."/>
            <person name="Roy S.W."/>
            <person name="Sarai C."/>
            <person name="Schaack S."/>
            <person name="Shirato S."/>
            <person name="Slamovits C.H."/>
            <person name="Spencer D.F."/>
            <person name="Suzuki S."/>
            <person name="Worden A.Z."/>
            <person name="Zauner S."/>
            <person name="Barry K."/>
            <person name="Bell C."/>
            <person name="Bharti A.K."/>
            <person name="Crow J.A."/>
            <person name="Grimwood J."/>
            <person name="Kramer R."/>
            <person name="Lindquist E."/>
            <person name="Lucas S."/>
            <person name="Salamov A."/>
            <person name="McFadden G.I."/>
            <person name="Lane C.E."/>
            <person name="Keeling P.J."/>
            <person name="Gray M.W."/>
            <person name="Grigoriev I.V."/>
            <person name="Archibald J.M."/>
        </authorList>
    </citation>
    <scope>NUCLEOTIDE SEQUENCE</scope>
    <source>
        <strain evidence="6 8">CCMP2712</strain>
    </source>
</reference>
<evidence type="ECO:0000256" key="4">
    <source>
        <dbReference type="ARBA" id="ARBA00022803"/>
    </source>
</evidence>
<dbReference type="EnsemblProtists" id="EKX36788">
    <property type="protein sequence ID" value="EKX36788"/>
    <property type="gene ID" value="GUITHDRAFT_117084"/>
</dbReference>
<feature type="domain" description="O-GlcNAc transferase C-terminal" evidence="5">
    <location>
        <begin position="63"/>
        <end position="148"/>
    </location>
</feature>
<dbReference type="InterPro" id="IPR029489">
    <property type="entry name" value="OGT/SEC/SPY_C"/>
</dbReference>
<protein>
    <recommendedName>
        <fullName evidence="5">O-GlcNAc transferase C-terminal domain-containing protein</fullName>
    </recommendedName>
</protein>